<accession>A0A922ECH4</accession>
<evidence type="ECO:0000256" key="1">
    <source>
        <dbReference type="ARBA" id="ARBA00004167"/>
    </source>
</evidence>
<comment type="caution">
    <text evidence="7">The sequence shown here is derived from an EMBL/GenBank/DDBJ whole genome shotgun (WGS) entry which is preliminary data.</text>
</comment>
<proteinExistence type="predicted"/>
<dbReference type="InterPro" id="IPR044839">
    <property type="entry name" value="NDR1-like"/>
</dbReference>
<dbReference type="EMBL" id="CM031832">
    <property type="protein sequence ID" value="KAG6700664.1"/>
    <property type="molecule type" value="Genomic_DNA"/>
</dbReference>
<sequence length="324" mass="35226">MRGGGNTDRGGSVSVPRLRWGWGYGPGPPAPALTVRGTPPRLCGGGANGAGQRVPGPRCPPLLVSKPTIILLFSFLALLILAVVLIIILAVKPKKPSFDLQQVGVQYMGINMPTLSTASAPETNPSTNPTTSAYLSLNIRMLFTAVNPNRVGIKYGESRFTVMYRGIPLGKASVPGFFQEAHSVRKVEATIAVDRVNLLQADAADLVRDASLNDRVELRVLGDVGAKIRVLNFDSPGVQHEASPENNTSSTFGFFQIINHGFRAGFEVGEGLGWNSRRVQLQKSSDEQKDPVVINLSTWIKSTVSWMYKCELFFRYTQEDHCNS</sequence>
<dbReference type="PANTHER" id="PTHR31234:SF8">
    <property type="entry name" value="EXPRESSED PROTEIN"/>
    <property type="match status" value="1"/>
</dbReference>
<evidence type="ECO:0000256" key="2">
    <source>
        <dbReference type="ARBA" id="ARBA00022692"/>
    </source>
</evidence>
<organism evidence="7 8">
    <name type="scientific">Carya illinoinensis</name>
    <name type="common">Pecan</name>
    <dbReference type="NCBI Taxonomy" id="32201"/>
    <lineage>
        <taxon>Eukaryota</taxon>
        <taxon>Viridiplantae</taxon>
        <taxon>Streptophyta</taxon>
        <taxon>Embryophyta</taxon>
        <taxon>Tracheophyta</taxon>
        <taxon>Spermatophyta</taxon>
        <taxon>Magnoliopsida</taxon>
        <taxon>eudicotyledons</taxon>
        <taxon>Gunneridae</taxon>
        <taxon>Pentapetalae</taxon>
        <taxon>rosids</taxon>
        <taxon>fabids</taxon>
        <taxon>Fagales</taxon>
        <taxon>Juglandaceae</taxon>
        <taxon>Carya</taxon>
    </lineage>
</organism>
<evidence type="ECO:0000313" key="7">
    <source>
        <dbReference type="EMBL" id="KAG6700664.1"/>
    </source>
</evidence>
<comment type="subcellular location">
    <subcellularLocation>
        <location evidence="1">Membrane</location>
        <topology evidence="1">Single-pass membrane protein</topology>
    </subcellularLocation>
</comment>
<feature type="domain" description="Late embryogenesis abundant protein LEA-2 subgroup" evidence="6">
    <location>
        <begin position="146"/>
        <end position="225"/>
    </location>
</feature>
<keyword evidence="2 5" id="KW-0812">Transmembrane</keyword>
<dbReference type="GO" id="GO:0098542">
    <property type="term" value="P:defense response to other organism"/>
    <property type="evidence" value="ECO:0007669"/>
    <property type="project" value="InterPro"/>
</dbReference>
<dbReference type="GO" id="GO:0005886">
    <property type="term" value="C:plasma membrane"/>
    <property type="evidence" value="ECO:0007669"/>
    <property type="project" value="TreeGrafter"/>
</dbReference>
<keyword evidence="4 5" id="KW-0472">Membrane</keyword>
<dbReference type="Proteomes" id="UP000811246">
    <property type="component" value="Chromosome 8"/>
</dbReference>
<reference evidence="7" key="1">
    <citation type="submission" date="2021-01" db="EMBL/GenBank/DDBJ databases">
        <authorList>
            <person name="Lovell J.T."/>
            <person name="Bentley N."/>
            <person name="Bhattarai G."/>
            <person name="Jenkins J.W."/>
            <person name="Sreedasyam A."/>
            <person name="Alarcon Y."/>
            <person name="Bock C."/>
            <person name="Boston L."/>
            <person name="Carlson J."/>
            <person name="Cervantes K."/>
            <person name="Clermont K."/>
            <person name="Krom N."/>
            <person name="Kubenka K."/>
            <person name="Mamidi S."/>
            <person name="Mattison C."/>
            <person name="Monteros M."/>
            <person name="Pisani C."/>
            <person name="Plott C."/>
            <person name="Rajasekar S."/>
            <person name="Rhein H.S."/>
            <person name="Rohla C."/>
            <person name="Song M."/>
            <person name="Hilaire R.S."/>
            <person name="Shu S."/>
            <person name="Wells L."/>
            <person name="Wang X."/>
            <person name="Webber J."/>
            <person name="Heerema R.J."/>
            <person name="Klein P."/>
            <person name="Conner P."/>
            <person name="Grauke L."/>
            <person name="Grimwood J."/>
            <person name="Schmutz J."/>
            <person name="Randall J.J."/>
        </authorList>
    </citation>
    <scope>NUCLEOTIDE SEQUENCE</scope>
    <source>
        <tissue evidence="7">Leaf</tissue>
    </source>
</reference>
<evidence type="ECO:0000313" key="8">
    <source>
        <dbReference type="Proteomes" id="UP000811246"/>
    </source>
</evidence>
<dbReference type="Pfam" id="PF03168">
    <property type="entry name" value="LEA_2"/>
    <property type="match status" value="1"/>
</dbReference>
<dbReference type="PANTHER" id="PTHR31234">
    <property type="entry name" value="LATE EMBRYOGENESIS ABUNDANT (LEA) HYDROXYPROLINE-RICH GLYCOPROTEIN FAMILY"/>
    <property type="match status" value="1"/>
</dbReference>
<evidence type="ECO:0000256" key="4">
    <source>
        <dbReference type="ARBA" id="ARBA00023136"/>
    </source>
</evidence>
<evidence type="ECO:0000259" key="6">
    <source>
        <dbReference type="Pfam" id="PF03168"/>
    </source>
</evidence>
<dbReference type="InterPro" id="IPR004864">
    <property type="entry name" value="LEA_2"/>
</dbReference>
<evidence type="ECO:0000256" key="3">
    <source>
        <dbReference type="ARBA" id="ARBA00022989"/>
    </source>
</evidence>
<gene>
    <name evidence="7" type="ORF">I3842_08G123200</name>
</gene>
<keyword evidence="3 5" id="KW-1133">Transmembrane helix</keyword>
<name>A0A922ECH4_CARIL</name>
<feature type="transmembrane region" description="Helical" evidence="5">
    <location>
        <begin position="69"/>
        <end position="91"/>
    </location>
</feature>
<evidence type="ECO:0000256" key="5">
    <source>
        <dbReference type="SAM" id="Phobius"/>
    </source>
</evidence>
<protein>
    <recommendedName>
        <fullName evidence="6">Late embryogenesis abundant protein LEA-2 subgroup domain-containing protein</fullName>
    </recommendedName>
</protein>
<dbReference type="AlphaFoldDB" id="A0A922ECH4"/>